<evidence type="ECO:0000313" key="1">
    <source>
        <dbReference type="EMBL" id="ORX14583.1"/>
    </source>
</evidence>
<evidence type="ECO:0000313" key="2">
    <source>
        <dbReference type="Proteomes" id="UP000193964"/>
    </source>
</evidence>
<organism evidence="1 2">
    <name type="scientific">Mycolicibacterium wolinskyi</name>
    <dbReference type="NCBI Taxonomy" id="59750"/>
    <lineage>
        <taxon>Bacteria</taxon>
        <taxon>Bacillati</taxon>
        <taxon>Actinomycetota</taxon>
        <taxon>Actinomycetes</taxon>
        <taxon>Mycobacteriales</taxon>
        <taxon>Mycobacteriaceae</taxon>
        <taxon>Mycolicibacterium</taxon>
    </lineage>
</organism>
<accession>A0A1X2F806</accession>
<gene>
    <name evidence="1" type="ORF">AWC31_25710</name>
</gene>
<name>A0A1X2F806_9MYCO</name>
<dbReference type="Proteomes" id="UP000193964">
    <property type="component" value="Unassembled WGS sequence"/>
</dbReference>
<protein>
    <submittedName>
        <fullName evidence="1">Uncharacterized protein</fullName>
    </submittedName>
</protein>
<proteinExistence type="predicted"/>
<reference evidence="1 2" key="1">
    <citation type="submission" date="2016-01" db="EMBL/GenBank/DDBJ databases">
        <title>The new phylogeny of the genus Mycobacterium.</title>
        <authorList>
            <person name="Tarcisio F."/>
            <person name="Conor M."/>
            <person name="Antonella G."/>
            <person name="Elisabetta G."/>
            <person name="Giulia F.S."/>
            <person name="Sara T."/>
            <person name="Anna F."/>
            <person name="Clotilde B."/>
            <person name="Roberto B."/>
            <person name="Veronica D.S."/>
            <person name="Fabio R."/>
            <person name="Monica P."/>
            <person name="Olivier J."/>
            <person name="Enrico T."/>
            <person name="Nicola S."/>
        </authorList>
    </citation>
    <scope>NUCLEOTIDE SEQUENCE [LARGE SCALE GENOMIC DNA]</scope>
    <source>
        <strain evidence="1 2">ATCC 700010</strain>
    </source>
</reference>
<dbReference type="EMBL" id="LQQA01000015">
    <property type="protein sequence ID" value="ORX14583.1"/>
    <property type="molecule type" value="Genomic_DNA"/>
</dbReference>
<dbReference type="AlphaFoldDB" id="A0A1X2F806"/>
<sequence>MRDQLVTELRAIRKMPGKPAIERLSGMNELVEALGMGDVARAWARLERLHQEYGSDPETDIGAYFYLAGWDVGRDSLEQRIGEYANKFACDKRTARRRGDRGARKLATIIRDRSESKRPWGLIALYQSGATVDFIVRLMMAYESWRPADIRLNGTDIADPTFTMHKNPDVTGGYYHQLIAEAVPLDMSVAKGGTMASMVVHWPMPVWPTWQTAAHLADPRFAVWTRTYRDRGVELRLAMSHRVSVRENAIVDLSPGRSAP</sequence>
<comment type="caution">
    <text evidence="1">The sequence shown here is derived from an EMBL/GenBank/DDBJ whole genome shotgun (WGS) entry which is preliminary data.</text>
</comment>